<keyword evidence="2" id="KW-1185">Reference proteome</keyword>
<protein>
    <submittedName>
        <fullName evidence="1">Uncharacterized protein</fullName>
    </submittedName>
</protein>
<proteinExistence type="predicted"/>
<dbReference type="RefSeq" id="WP_106498611.1">
    <property type="nucleotide sequence ID" value="NZ_PXVC01000001.1"/>
</dbReference>
<reference evidence="2" key="1">
    <citation type="submission" date="2018-03" db="EMBL/GenBank/DDBJ databases">
        <title>Ecological and genomic features of two cosmopolitan and abundant freshwater picocyanobacteria.</title>
        <authorList>
            <person name="Cabello-Yeves P.J."/>
            <person name="Picazo A."/>
            <person name="Camacho A."/>
            <person name="Callieri C."/>
            <person name="Rosselli R."/>
            <person name="Roda-Garcia J."/>
            <person name="Coutinho F.H."/>
            <person name="Rodriguez-Valera F."/>
        </authorList>
    </citation>
    <scope>NUCLEOTIDE SEQUENCE [LARGE SCALE GENOMIC DNA]</scope>
    <source>
        <strain evidence="2">Tous</strain>
    </source>
</reference>
<sequence>MNTSCLVAKQVGLSGQNSLGKEYAGRTVLIESSEPGVWVIKTAYTIPDSELWLHQPEASARLDSALLAIIEPPNAADLDVLEQQLSCK</sequence>
<name>A0A2P7EI05_9SYNE</name>
<accession>A0A2P7EI05</accession>
<evidence type="ECO:0000313" key="1">
    <source>
        <dbReference type="EMBL" id="PSI02820.1"/>
    </source>
</evidence>
<dbReference type="Proteomes" id="UP000240206">
    <property type="component" value="Unassembled WGS sequence"/>
</dbReference>
<organism evidence="1 2">
    <name type="scientific">Synechococcus lacustris str. Tous</name>
    <dbReference type="NCBI Taxonomy" id="1910958"/>
    <lineage>
        <taxon>Bacteria</taxon>
        <taxon>Bacillati</taxon>
        <taxon>Cyanobacteriota</taxon>
        <taxon>Cyanophyceae</taxon>
        <taxon>Synechococcales</taxon>
        <taxon>Synechococcaceae</taxon>
        <taxon>Synechococcus</taxon>
    </lineage>
</organism>
<comment type="caution">
    <text evidence="1">The sequence shown here is derived from an EMBL/GenBank/DDBJ whole genome shotgun (WGS) entry which is preliminary data.</text>
</comment>
<dbReference type="AlphaFoldDB" id="A0A2P7EI05"/>
<evidence type="ECO:0000313" key="2">
    <source>
        <dbReference type="Proteomes" id="UP000240206"/>
    </source>
</evidence>
<dbReference type="EMBL" id="PXVC01000001">
    <property type="protein sequence ID" value="PSI02820.1"/>
    <property type="molecule type" value="Genomic_DNA"/>
</dbReference>
<gene>
    <name evidence="1" type="ORF">C7K08_00010</name>
</gene>